<evidence type="ECO:0000256" key="4">
    <source>
        <dbReference type="ARBA" id="ARBA00022692"/>
    </source>
</evidence>
<evidence type="ECO:0000256" key="11">
    <source>
        <dbReference type="SAM" id="Phobius"/>
    </source>
</evidence>
<evidence type="ECO:0000256" key="7">
    <source>
        <dbReference type="ARBA" id="ARBA00023098"/>
    </source>
</evidence>
<evidence type="ECO:0000256" key="1">
    <source>
        <dbReference type="ARBA" id="ARBA00004141"/>
    </source>
</evidence>
<keyword evidence="13" id="KW-1185">Reference proteome</keyword>
<evidence type="ECO:0000256" key="2">
    <source>
        <dbReference type="ARBA" id="ARBA00022516"/>
    </source>
</evidence>
<keyword evidence="4 11" id="KW-0812">Transmembrane</keyword>
<feature type="transmembrane region" description="Helical" evidence="11">
    <location>
        <begin position="58"/>
        <end position="78"/>
    </location>
</feature>
<dbReference type="EMBL" id="BSYO01000014">
    <property type="protein sequence ID" value="GMH14739.1"/>
    <property type="molecule type" value="Genomic_DNA"/>
</dbReference>
<evidence type="ECO:0000256" key="8">
    <source>
        <dbReference type="ARBA" id="ARBA00023136"/>
    </source>
</evidence>
<protein>
    <submittedName>
        <fullName evidence="12">Uncharacterized protein</fullName>
    </submittedName>
</protein>
<evidence type="ECO:0000313" key="13">
    <source>
        <dbReference type="Proteomes" id="UP001279734"/>
    </source>
</evidence>
<dbReference type="GO" id="GO:0006633">
    <property type="term" value="P:fatty acid biosynthetic process"/>
    <property type="evidence" value="ECO:0007669"/>
    <property type="project" value="UniProtKB-KW"/>
</dbReference>
<feature type="region of interest" description="Disordered" evidence="10">
    <location>
        <begin position="89"/>
        <end position="111"/>
    </location>
</feature>
<dbReference type="GO" id="GO:0016020">
    <property type="term" value="C:membrane"/>
    <property type="evidence" value="ECO:0007669"/>
    <property type="project" value="UniProtKB-SubCell"/>
</dbReference>
<name>A0AAD3SPY9_NEPGR</name>
<gene>
    <name evidence="12" type="ORF">Nepgr_016580</name>
</gene>
<dbReference type="Pfam" id="PF01151">
    <property type="entry name" value="ELO"/>
    <property type="match status" value="1"/>
</dbReference>
<evidence type="ECO:0000256" key="10">
    <source>
        <dbReference type="SAM" id="MobiDB-lite"/>
    </source>
</evidence>
<dbReference type="Proteomes" id="UP001279734">
    <property type="component" value="Unassembled WGS sequence"/>
</dbReference>
<keyword evidence="6 11" id="KW-1133">Transmembrane helix</keyword>
<sequence>MVSSAVNGYRFWTAVGLPSACFPFVLNCQIVLSGCNLVGHIGVLVVHFMKGGCNGIGAWWFNSVLNAVILILFLNFYAKSHLRKGGFNGGASEDHSGSPASAIDDSKQGRSFSRKTKLFRKHVKNSAMKSGGRTIY</sequence>
<organism evidence="12 13">
    <name type="scientific">Nepenthes gracilis</name>
    <name type="common">Slender pitcher plant</name>
    <dbReference type="NCBI Taxonomy" id="150966"/>
    <lineage>
        <taxon>Eukaryota</taxon>
        <taxon>Viridiplantae</taxon>
        <taxon>Streptophyta</taxon>
        <taxon>Embryophyta</taxon>
        <taxon>Tracheophyta</taxon>
        <taxon>Spermatophyta</taxon>
        <taxon>Magnoliopsida</taxon>
        <taxon>eudicotyledons</taxon>
        <taxon>Gunneridae</taxon>
        <taxon>Pentapetalae</taxon>
        <taxon>Caryophyllales</taxon>
        <taxon>Nepenthaceae</taxon>
        <taxon>Nepenthes</taxon>
    </lineage>
</organism>
<comment type="caution">
    <text evidence="12">The sequence shown here is derived from an EMBL/GenBank/DDBJ whole genome shotgun (WGS) entry which is preliminary data.</text>
</comment>
<keyword evidence="7" id="KW-0443">Lipid metabolism</keyword>
<keyword evidence="2" id="KW-0444">Lipid biosynthesis</keyword>
<proteinExistence type="predicted"/>
<dbReference type="GO" id="GO:0009922">
    <property type="term" value="F:fatty acid elongase activity"/>
    <property type="evidence" value="ECO:0007669"/>
    <property type="project" value="InterPro"/>
</dbReference>
<keyword evidence="9" id="KW-0275">Fatty acid biosynthesis</keyword>
<evidence type="ECO:0000256" key="5">
    <source>
        <dbReference type="ARBA" id="ARBA00022832"/>
    </source>
</evidence>
<evidence type="ECO:0000256" key="9">
    <source>
        <dbReference type="ARBA" id="ARBA00023160"/>
    </source>
</evidence>
<accession>A0AAD3SPY9</accession>
<keyword evidence="8 11" id="KW-0472">Membrane</keyword>
<dbReference type="InterPro" id="IPR002076">
    <property type="entry name" value="ELO_fam"/>
</dbReference>
<evidence type="ECO:0000256" key="3">
    <source>
        <dbReference type="ARBA" id="ARBA00022679"/>
    </source>
</evidence>
<evidence type="ECO:0000313" key="12">
    <source>
        <dbReference type="EMBL" id="GMH14739.1"/>
    </source>
</evidence>
<keyword evidence="5" id="KW-0276">Fatty acid metabolism</keyword>
<dbReference type="AlphaFoldDB" id="A0AAD3SPY9"/>
<keyword evidence="3" id="KW-0808">Transferase</keyword>
<comment type="subcellular location">
    <subcellularLocation>
        <location evidence="1">Membrane</location>
        <topology evidence="1">Multi-pass membrane protein</topology>
    </subcellularLocation>
</comment>
<reference evidence="12" key="1">
    <citation type="submission" date="2023-05" db="EMBL/GenBank/DDBJ databases">
        <title>Nepenthes gracilis genome sequencing.</title>
        <authorList>
            <person name="Fukushima K."/>
        </authorList>
    </citation>
    <scope>NUCLEOTIDE SEQUENCE</scope>
    <source>
        <strain evidence="12">SING2019-196</strain>
    </source>
</reference>
<evidence type="ECO:0000256" key="6">
    <source>
        <dbReference type="ARBA" id="ARBA00022989"/>
    </source>
</evidence>